<reference evidence="1" key="1">
    <citation type="submission" date="2014-09" db="EMBL/GenBank/DDBJ databases">
        <authorList>
            <person name="Magalhaes I.L.F."/>
            <person name="Oliveira U."/>
            <person name="Santos F.R."/>
            <person name="Vidigal T.H.D.A."/>
            <person name="Brescovit A.D."/>
            <person name="Santos A.J."/>
        </authorList>
    </citation>
    <scope>NUCLEOTIDE SEQUENCE</scope>
    <source>
        <tissue evidence="1">Shoot tissue taken approximately 20 cm above the soil surface</tissue>
    </source>
</reference>
<evidence type="ECO:0000313" key="1">
    <source>
        <dbReference type="EMBL" id="JAE26564.1"/>
    </source>
</evidence>
<proteinExistence type="predicted"/>
<protein>
    <submittedName>
        <fullName evidence="1">Uncharacterized protein</fullName>
    </submittedName>
</protein>
<reference evidence="1" key="2">
    <citation type="journal article" date="2015" name="Data Brief">
        <title>Shoot transcriptome of the giant reed, Arundo donax.</title>
        <authorList>
            <person name="Barrero R.A."/>
            <person name="Guerrero F.D."/>
            <person name="Moolhuijzen P."/>
            <person name="Goolsby J.A."/>
            <person name="Tidwell J."/>
            <person name="Bellgard S.E."/>
            <person name="Bellgard M.I."/>
        </authorList>
    </citation>
    <scope>NUCLEOTIDE SEQUENCE</scope>
    <source>
        <tissue evidence="1">Shoot tissue taken approximately 20 cm above the soil surface</tissue>
    </source>
</reference>
<dbReference type="EMBL" id="GBRH01171332">
    <property type="protein sequence ID" value="JAE26564.1"/>
    <property type="molecule type" value="Transcribed_RNA"/>
</dbReference>
<sequence length="22" mass="2628">MRPGGWLPRPHWQHGGWCNLNK</sequence>
<accession>A0A0A9GSR0</accession>
<organism evidence="1">
    <name type="scientific">Arundo donax</name>
    <name type="common">Giant reed</name>
    <name type="synonym">Donax arundinaceus</name>
    <dbReference type="NCBI Taxonomy" id="35708"/>
    <lineage>
        <taxon>Eukaryota</taxon>
        <taxon>Viridiplantae</taxon>
        <taxon>Streptophyta</taxon>
        <taxon>Embryophyta</taxon>
        <taxon>Tracheophyta</taxon>
        <taxon>Spermatophyta</taxon>
        <taxon>Magnoliopsida</taxon>
        <taxon>Liliopsida</taxon>
        <taxon>Poales</taxon>
        <taxon>Poaceae</taxon>
        <taxon>PACMAD clade</taxon>
        <taxon>Arundinoideae</taxon>
        <taxon>Arundineae</taxon>
        <taxon>Arundo</taxon>
    </lineage>
</organism>
<name>A0A0A9GSR0_ARUDO</name>
<dbReference type="AlphaFoldDB" id="A0A0A9GSR0"/>